<gene>
    <name evidence="1" type="ORF">L6452_08104</name>
</gene>
<organism evidence="1 2">
    <name type="scientific">Arctium lappa</name>
    <name type="common">Greater burdock</name>
    <name type="synonym">Lappa major</name>
    <dbReference type="NCBI Taxonomy" id="4217"/>
    <lineage>
        <taxon>Eukaryota</taxon>
        <taxon>Viridiplantae</taxon>
        <taxon>Streptophyta</taxon>
        <taxon>Embryophyta</taxon>
        <taxon>Tracheophyta</taxon>
        <taxon>Spermatophyta</taxon>
        <taxon>Magnoliopsida</taxon>
        <taxon>eudicotyledons</taxon>
        <taxon>Gunneridae</taxon>
        <taxon>Pentapetalae</taxon>
        <taxon>asterids</taxon>
        <taxon>campanulids</taxon>
        <taxon>Asterales</taxon>
        <taxon>Asteraceae</taxon>
        <taxon>Carduoideae</taxon>
        <taxon>Cardueae</taxon>
        <taxon>Arctiinae</taxon>
        <taxon>Arctium</taxon>
    </lineage>
</organism>
<dbReference type="Proteomes" id="UP001055879">
    <property type="component" value="Linkage Group LG03"/>
</dbReference>
<evidence type="ECO:0000313" key="1">
    <source>
        <dbReference type="EMBL" id="KAI3745699.1"/>
    </source>
</evidence>
<reference evidence="1 2" key="2">
    <citation type="journal article" date="2022" name="Mol. Ecol. Resour.">
        <title>The genomes of chicory, endive, great burdock and yacon provide insights into Asteraceae paleo-polyploidization history and plant inulin production.</title>
        <authorList>
            <person name="Fan W."/>
            <person name="Wang S."/>
            <person name="Wang H."/>
            <person name="Wang A."/>
            <person name="Jiang F."/>
            <person name="Liu H."/>
            <person name="Zhao H."/>
            <person name="Xu D."/>
            <person name="Zhang Y."/>
        </authorList>
    </citation>
    <scope>NUCLEOTIDE SEQUENCE [LARGE SCALE GENOMIC DNA]</scope>
    <source>
        <strain evidence="2">cv. Niubang</strain>
    </source>
</reference>
<protein>
    <submittedName>
        <fullName evidence="1">Uncharacterized protein</fullName>
    </submittedName>
</protein>
<proteinExistence type="predicted"/>
<keyword evidence="2" id="KW-1185">Reference proteome</keyword>
<accession>A0ACB9DGD2</accession>
<dbReference type="EMBL" id="CM042049">
    <property type="protein sequence ID" value="KAI3745699.1"/>
    <property type="molecule type" value="Genomic_DNA"/>
</dbReference>
<sequence>MVSDTKIAIIGAGISGLLACKHLIEKGFRPVVFESRSCVGGVWAHQTVESTKLQTPKTYYQFSDFAWPPYVKTNFPDHNQVWQYIYAYSLHFDLIPTIKFNHKVESIDYSLPLDDEKICGWDEWGGNGGPFSVDGKWKMVVQHTLYPFEAPKVFEVDFVILCNGNYCDFPNVPQFPIGKGPEVFDGVAIHSMDYATMTTSNAVEFIKGKRVTVVGFQKSAIDIAVEVAKTNGVQHPCTMVFKTVHWTVPEHLNELNFRNLKRFSELMIHKPHEGFFLWFLAILLYPMVTSSSLVISSNSYHELS</sequence>
<evidence type="ECO:0000313" key="2">
    <source>
        <dbReference type="Proteomes" id="UP001055879"/>
    </source>
</evidence>
<reference evidence="2" key="1">
    <citation type="journal article" date="2022" name="Mol. Ecol. Resour.">
        <title>The genomes of chicory, endive, great burdock and yacon provide insights into Asteraceae palaeo-polyploidization history and plant inulin production.</title>
        <authorList>
            <person name="Fan W."/>
            <person name="Wang S."/>
            <person name="Wang H."/>
            <person name="Wang A."/>
            <person name="Jiang F."/>
            <person name="Liu H."/>
            <person name="Zhao H."/>
            <person name="Xu D."/>
            <person name="Zhang Y."/>
        </authorList>
    </citation>
    <scope>NUCLEOTIDE SEQUENCE [LARGE SCALE GENOMIC DNA]</scope>
    <source>
        <strain evidence="2">cv. Niubang</strain>
    </source>
</reference>
<name>A0ACB9DGD2_ARCLA</name>
<comment type="caution">
    <text evidence="1">The sequence shown here is derived from an EMBL/GenBank/DDBJ whole genome shotgun (WGS) entry which is preliminary data.</text>
</comment>